<evidence type="ECO:0000313" key="4">
    <source>
        <dbReference type="Proteomes" id="UP001220962"/>
    </source>
</evidence>
<dbReference type="Pfam" id="PF14275">
    <property type="entry name" value="DUF4362"/>
    <property type="match status" value="1"/>
</dbReference>
<keyword evidence="1" id="KW-0732">Signal</keyword>
<proteinExistence type="predicted"/>
<dbReference type="RefSeq" id="WP_274359266.1">
    <property type="nucleotide sequence ID" value="NZ_CP118101.1"/>
</dbReference>
<evidence type="ECO:0000313" key="3">
    <source>
        <dbReference type="EMBL" id="WDH82947.1"/>
    </source>
</evidence>
<feature type="domain" description="Bacterial Ig-like" evidence="2">
    <location>
        <begin position="291"/>
        <end position="380"/>
    </location>
</feature>
<dbReference type="EMBL" id="CP118101">
    <property type="protein sequence ID" value="WDH82947.1"/>
    <property type="molecule type" value="Genomic_DNA"/>
</dbReference>
<organism evidence="3 4">
    <name type="scientific">Paenibacillus urinalis</name>
    <dbReference type="NCBI Taxonomy" id="521520"/>
    <lineage>
        <taxon>Bacteria</taxon>
        <taxon>Bacillati</taxon>
        <taxon>Bacillota</taxon>
        <taxon>Bacilli</taxon>
        <taxon>Bacillales</taxon>
        <taxon>Paenibacillaceae</taxon>
        <taxon>Paenibacillus</taxon>
    </lineage>
</organism>
<sequence>MRKKALLLFVLLMLTLSGCTTNAEDEPPQSDIQTPKDSPADQKVINLHGQVSGVHYLDEFLNKERSSQKVVSYTDEGDPIYHTLTHMEDGTIEVLYDSSKDAYGPMEISTFSCNALQKSDTDESLVYSLSHCNNGALGETLIQINYQLDHLESLDFRLEYGVDQGNVIDTETKQITAILENGESVTVSDFHLNIKTRTQIYKEMVKHGAFSASSEGNTTCSKTPYESYSLIVKFRNETYRHEWNECDKTHQDLTRLAEKTTDLVDTYYESNVTLGKASPHTPSEPQRTEQLLLSTDEKEYLRGETVTYHMANQSDQYNLTYGEDVFIEQNTNSGWREAHVYASFKLPAYGLNLGETVEMEAYQARKLPPGEYRFIKKVTHYNPENRDDRKDLVLISNSFHVMPLRS</sequence>
<dbReference type="Pfam" id="PF20251">
    <property type="entry name" value="Big_14"/>
    <property type="match status" value="1"/>
</dbReference>
<dbReference type="PROSITE" id="PS51257">
    <property type="entry name" value="PROKAR_LIPOPROTEIN"/>
    <property type="match status" value="1"/>
</dbReference>
<feature type="signal peptide" evidence="1">
    <location>
        <begin position="1"/>
        <end position="23"/>
    </location>
</feature>
<dbReference type="InterPro" id="IPR046878">
    <property type="entry name" value="Big_14"/>
</dbReference>
<reference evidence="3" key="1">
    <citation type="submission" date="2023-02" db="EMBL/GenBank/DDBJ databases">
        <title>Pathogen: clinical or host-associated sample.</title>
        <authorList>
            <person name="Hergert J."/>
            <person name="Casey R."/>
            <person name="Wagner J."/>
            <person name="Young E.L."/>
            <person name="Oakeson K.F."/>
        </authorList>
    </citation>
    <scope>NUCLEOTIDE SEQUENCE</scope>
    <source>
        <strain evidence="3">2022CK-00830</strain>
    </source>
</reference>
<dbReference type="AlphaFoldDB" id="A0AAX3N036"/>
<dbReference type="Proteomes" id="UP001220962">
    <property type="component" value="Chromosome"/>
</dbReference>
<accession>A0AAX3N036</accession>
<protein>
    <submittedName>
        <fullName evidence="3">DUF4362 domain-containing protein</fullName>
    </submittedName>
</protein>
<evidence type="ECO:0000256" key="1">
    <source>
        <dbReference type="SAM" id="SignalP"/>
    </source>
</evidence>
<gene>
    <name evidence="3" type="ORF">PUW23_01490</name>
</gene>
<name>A0AAX3N036_9BACL</name>
<evidence type="ECO:0000259" key="2">
    <source>
        <dbReference type="Pfam" id="PF20251"/>
    </source>
</evidence>
<dbReference type="InterPro" id="IPR025372">
    <property type="entry name" value="DUF4362"/>
</dbReference>
<feature type="chain" id="PRO_5043657240" evidence="1">
    <location>
        <begin position="24"/>
        <end position="406"/>
    </location>
</feature>